<dbReference type="PANTHER" id="PTHR30100">
    <property type="entry name" value="FATTY ACID/PHOSPHOLIPID SYNTHESIS PROTEIN PLSX"/>
    <property type="match status" value="1"/>
</dbReference>
<evidence type="ECO:0000256" key="3">
    <source>
        <dbReference type="ARBA" id="ARBA00022490"/>
    </source>
</evidence>
<dbReference type="GO" id="GO:0043811">
    <property type="term" value="F:phosphate:acyl-[acyl carrier protein] acyltransferase activity"/>
    <property type="evidence" value="ECO:0007669"/>
    <property type="project" value="UniProtKB-EC"/>
</dbReference>
<dbReference type="SUPFAM" id="SSF53659">
    <property type="entry name" value="Isocitrate/Isopropylmalate dehydrogenase-like"/>
    <property type="match status" value="1"/>
</dbReference>
<keyword evidence="7" id="KW-0594">Phospholipid biosynthesis</keyword>
<feature type="non-terminal residue" evidence="11">
    <location>
        <position position="67"/>
    </location>
</feature>
<accession>X1C1C7</accession>
<keyword evidence="8" id="KW-1208">Phospholipid metabolism</keyword>
<dbReference type="AlphaFoldDB" id="X1C1C7"/>
<evidence type="ECO:0000256" key="8">
    <source>
        <dbReference type="ARBA" id="ARBA00023264"/>
    </source>
</evidence>
<keyword evidence="6" id="KW-0443">Lipid metabolism</keyword>
<proteinExistence type="predicted"/>
<dbReference type="Pfam" id="PF02504">
    <property type="entry name" value="FA_synthesis"/>
    <property type="match status" value="1"/>
</dbReference>
<comment type="subcellular location">
    <subcellularLocation>
        <location evidence="2">Cytoplasm</location>
    </subcellularLocation>
</comment>
<evidence type="ECO:0000256" key="4">
    <source>
        <dbReference type="ARBA" id="ARBA00022516"/>
    </source>
</evidence>
<evidence type="ECO:0000256" key="1">
    <source>
        <dbReference type="ARBA" id="ARBA00001232"/>
    </source>
</evidence>
<dbReference type="GO" id="GO:0006633">
    <property type="term" value="P:fatty acid biosynthetic process"/>
    <property type="evidence" value="ECO:0007669"/>
    <property type="project" value="InterPro"/>
</dbReference>
<protein>
    <recommendedName>
        <fullName evidence="9">phosphate acyltransferase</fullName>
        <ecNumber evidence="9">2.3.1.274</ecNumber>
    </recommendedName>
</protein>
<evidence type="ECO:0000256" key="9">
    <source>
        <dbReference type="ARBA" id="ARBA00024069"/>
    </source>
</evidence>
<dbReference type="Gene3D" id="3.40.718.10">
    <property type="entry name" value="Isopropylmalate Dehydrogenase"/>
    <property type="match status" value="1"/>
</dbReference>
<keyword evidence="5" id="KW-0808">Transferase</keyword>
<keyword evidence="4" id="KW-0444">Lipid biosynthesis</keyword>
<evidence type="ECO:0000256" key="6">
    <source>
        <dbReference type="ARBA" id="ARBA00023098"/>
    </source>
</evidence>
<reference evidence="11" key="1">
    <citation type="journal article" date="2014" name="Front. Microbiol.">
        <title>High frequency of phylogenetically diverse reductive dehalogenase-homologous genes in deep subseafloor sedimentary metagenomes.</title>
        <authorList>
            <person name="Kawai M."/>
            <person name="Futagami T."/>
            <person name="Toyoda A."/>
            <person name="Takaki Y."/>
            <person name="Nishi S."/>
            <person name="Hori S."/>
            <person name="Arai W."/>
            <person name="Tsubouchi T."/>
            <person name="Morono Y."/>
            <person name="Uchiyama I."/>
            <person name="Ito T."/>
            <person name="Fujiyama A."/>
            <person name="Inagaki F."/>
            <person name="Takami H."/>
        </authorList>
    </citation>
    <scope>NUCLEOTIDE SEQUENCE</scope>
    <source>
        <strain evidence="11">Expedition CK06-06</strain>
    </source>
</reference>
<dbReference type="InterPro" id="IPR003664">
    <property type="entry name" value="FA_synthesis"/>
</dbReference>
<evidence type="ECO:0000313" key="11">
    <source>
        <dbReference type="EMBL" id="GAG87147.1"/>
    </source>
</evidence>
<evidence type="ECO:0000256" key="2">
    <source>
        <dbReference type="ARBA" id="ARBA00004496"/>
    </source>
</evidence>
<dbReference type="InterPro" id="IPR012281">
    <property type="entry name" value="Phospholipid_synth_PlsX-like"/>
</dbReference>
<keyword evidence="3" id="KW-0963">Cytoplasm</keyword>
<comment type="subunit">
    <text evidence="10">Homodimer. Probably interacts with PlsY.</text>
</comment>
<evidence type="ECO:0000256" key="5">
    <source>
        <dbReference type="ARBA" id="ARBA00022679"/>
    </source>
</evidence>
<organism evidence="11">
    <name type="scientific">marine sediment metagenome</name>
    <dbReference type="NCBI Taxonomy" id="412755"/>
    <lineage>
        <taxon>unclassified sequences</taxon>
        <taxon>metagenomes</taxon>
        <taxon>ecological metagenomes</taxon>
    </lineage>
</organism>
<dbReference type="GO" id="GO:0005737">
    <property type="term" value="C:cytoplasm"/>
    <property type="evidence" value="ECO:0007669"/>
    <property type="project" value="UniProtKB-SubCell"/>
</dbReference>
<comment type="catalytic activity">
    <reaction evidence="1">
        <text>a fatty acyl-[ACP] + phosphate = an acyl phosphate + holo-[ACP]</text>
        <dbReference type="Rhea" id="RHEA:42292"/>
        <dbReference type="Rhea" id="RHEA-COMP:9685"/>
        <dbReference type="Rhea" id="RHEA-COMP:14125"/>
        <dbReference type="ChEBI" id="CHEBI:43474"/>
        <dbReference type="ChEBI" id="CHEBI:59918"/>
        <dbReference type="ChEBI" id="CHEBI:64479"/>
        <dbReference type="ChEBI" id="CHEBI:138651"/>
        <dbReference type="EC" id="2.3.1.274"/>
    </reaction>
</comment>
<dbReference type="EMBL" id="BART01014298">
    <property type="protein sequence ID" value="GAG87147.1"/>
    <property type="molecule type" value="Genomic_DNA"/>
</dbReference>
<dbReference type="EC" id="2.3.1.274" evidence="9"/>
<sequence>MRGEVEVVVCDGFTGNILLKSSEGLAKFLLTEVNSKVISRLPQNQEMDKLKEKFMKLVKITDYTEYG</sequence>
<dbReference type="GO" id="GO:0008654">
    <property type="term" value="P:phospholipid biosynthetic process"/>
    <property type="evidence" value="ECO:0007669"/>
    <property type="project" value="UniProtKB-KW"/>
</dbReference>
<gene>
    <name evidence="11" type="ORF">S01H4_28634</name>
</gene>
<comment type="caution">
    <text evidence="11">The sequence shown here is derived from an EMBL/GenBank/DDBJ whole genome shotgun (WGS) entry which is preliminary data.</text>
</comment>
<name>X1C1C7_9ZZZZ</name>
<dbReference type="PANTHER" id="PTHR30100:SF1">
    <property type="entry name" value="PHOSPHATE ACYLTRANSFERASE"/>
    <property type="match status" value="1"/>
</dbReference>
<evidence type="ECO:0000256" key="7">
    <source>
        <dbReference type="ARBA" id="ARBA00023209"/>
    </source>
</evidence>
<evidence type="ECO:0000256" key="10">
    <source>
        <dbReference type="ARBA" id="ARBA00046608"/>
    </source>
</evidence>